<gene>
    <name evidence="7" type="ORF">G7043_24450</name>
</gene>
<feature type="modified residue" description="N6-(pyridoxal phosphate)lysine" evidence="5">
    <location>
        <position position="274"/>
    </location>
</feature>
<dbReference type="InterPro" id="IPR015422">
    <property type="entry name" value="PyrdxlP-dep_Trfase_small"/>
</dbReference>
<evidence type="ECO:0000256" key="5">
    <source>
        <dbReference type="PIRSR" id="PIRSR017617-1"/>
    </source>
</evidence>
<dbReference type="Gene3D" id="3.40.640.10">
    <property type="entry name" value="Type I PLP-dependent aspartate aminotransferase-like (Major domain)"/>
    <property type="match status" value="1"/>
</dbReference>
<accession>A0A7C9RTA6</accession>
<dbReference type="Gene3D" id="3.90.1150.10">
    <property type="entry name" value="Aspartate Aminotransferase, domain 1"/>
    <property type="match status" value="1"/>
</dbReference>
<keyword evidence="3" id="KW-0663">Pyridoxal phosphate</keyword>
<dbReference type="NCBIfam" id="NF041359">
    <property type="entry name" value="GntG_guanitoxin"/>
    <property type="match status" value="1"/>
</dbReference>
<dbReference type="InterPro" id="IPR023603">
    <property type="entry name" value="Low_specificity_L-TA-like"/>
</dbReference>
<comment type="cofactor">
    <cofactor evidence="1">
        <name>pyridoxal 5'-phosphate</name>
        <dbReference type="ChEBI" id="CHEBI:597326"/>
    </cofactor>
</comment>
<name>A0A7C9RTA6_9PSEU</name>
<evidence type="ECO:0000259" key="6">
    <source>
        <dbReference type="Pfam" id="PF01212"/>
    </source>
</evidence>
<evidence type="ECO:0000256" key="2">
    <source>
        <dbReference type="ARBA" id="ARBA00006966"/>
    </source>
</evidence>
<dbReference type="Pfam" id="PF01212">
    <property type="entry name" value="Beta_elim_lyase"/>
    <property type="match status" value="1"/>
</dbReference>
<sequence length="406" mass="42146">MPVAAQQVCRSAHGLTASHEVLRELLLVALIHADCSPLVPRVALTGRNLRHQRLHEPPGRATSPPRSFTGCDVIGVVTPIDLRSDTVTQPDEEMRRAMASAEVGDDVLDHDPTMALLEERVAELLGVEAALWVPSGSMGNLIALFLHLERGDRFLAPLGAHVLDAELGTAAWLAGGMPHALPVMTPEAVVAAGGAESPYYGLRTTLLCLENTHNASGGTVTTADEHALLVSAARSAGLAVHLDGARLWNASVALGVPLTALTAGADTVQVCLSKGLGAPVGSVVAGSASFVVEARRVRKMLGGGVRQGGVLAAAGLVALDRISRLADDHSNASALAAGLRAVGWDVPEPATNIVLASVPEPDKTLSSLRDVGVLASPMSGKVRFVTHGDVDSSDIAEVLRRLREDA</sequence>
<evidence type="ECO:0000256" key="3">
    <source>
        <dbReference type="ARBA" id="ARBA00022898"/>
    </source>
</evidence>
<dbReference type="GO" id="GO:0005829">
    <property type="term" value="C:cytosol"/>
    <property type="evidence" value="ECO:0007669"/>
    <property type="project" value="TreeGrafter"/>
</dbReference>
<keyword evidence="4" id="KW-0456">Lyase</keyword>
<dbReference type="AlphaFoldDB" id="A0A7C9RTA6"/>
<dbReference type="PANTHER" id="PTHR48097:SF9">
    <property type="entry name" value="L-THREONINE ALDOLASE"/>
    <property type="match status" value="1"/>
</dbReference>
<evidence type="ECO:0000313" key="8">
    <source>
        <dbReference type="Proteomes" id="UP000481360"/>
    </source>
</evidence>
<evidence type="ECO:0000256" key="1">
    <source>
        <dbReference type="ARBA" id="ARBA00001933"/>
    </source>
</evidence>
<keyword evidence="8" id="KW-1185">Reference proteome</keyword>
<protein>
    <submittedName>
        <fullName evidence="7">Low specificity L-threonine aldolase</fullName>
    </submittedName>
</protein>
<dbReference type="Proteomes" id="UP000481360">
    <property type="component" value="Unassembled WGS sequence"/>
</dbReference>
<dbReference type="PIRSF" id="PIRSF017617">
    <property type="entry name" value="Thr_aldolase"/>
    <property type="match status" value="1"/>
</dbReference>
<evidence type="ECO:0000256" key="4">
    <source>
        <dbReference type="ARBA" id="ARBA00023239"/>
    </source>
</evidence>
<organism evidence="7 8">
    <name type="scientific">Lentzea alba</name>
    <dbReference type="NCBI Taxonomy" id="2714351"/>
    <lineage>
        <taxon>Bacteria</taxon>
        <taxon>Bacillati</taxon>
        <taxon>Actinomycetota</taxon>
        <taxon>Actinomycetes</taxon>
        <taxon>Pseudonocardiales</taxon>
        <taxon>Pseudonocardiaceae</taxon>
        <taxon>Lentzea</taxon>
    </lineage>
</organism>
<dbReference type="GO" id="GO:0008732">
    <property type="term" value="F:L-allo-threonine aldolase activity"/>
    <property type="evidence" value="ECO:0007669"/>
    <property type="project" value="TreeGrafter"/>
</dbReference>
<evidence type="ECO:0000313" key="7">
    <source>
        <dbReference type="EMBL" id="NGY62087.1"/>
    </source>
</evidence>
<dbReference type="GO" id="GO:0006545">
    <property type="term" value="P:glycine biosynthetic process"/>
    <property type="evidence" value="ECO:0007669"/>
    <property type="project" value="TreeGrafter"/>
</dbReference>
<comment type="similarity">
    <text evidence="2">Belongs to the threonine aldolase family.</text>
</comment>
<dbReference type="EMBL" id="JAAMPJ010000006">
    <property type="protein sequence ID" value="NGY62087.1"/>
    <property type="molecule type" value="Genomic_DNA"/>
</dbReference>
<dbReference type="PANTHER" id="PTHR48097">
    <property type="entry name" value="L-THREONINE ALDOLASE-RELATED"/>
    <property type="match status" value="1"/>
</dbReference>
<proteinExistence type="inferred from homology"/>
<dbReference type="InterPro" id="IPR015421">
    <property type="entry name" value="PyrdxlP-dep_Trfase_major"/>
</dbReference>
<dbReference type="GO" id="GO:0006567">
    <property type="term" value="P:L-threonine catabolic process"/>
    <property type="evidence" value="ECO:0007669"/>
    <property type="project" value="TreeGrafter"/>
</dbReference>
<dbReference type="SUPFAM" id="SSF53383">
    <property type="entry name" value="PLP-dependent transferases"/>
    <property type="match status" value="1"/>
</dbReference>
<dbReference type="InterPro" id="IPR001597">
    <property type="entry name" value="ArAA_b-elim_lyase/Thr_aldolase"/>
</dbReference>
<reference evidence="7 8" key="1">
    <citation type="submission" date="2020-03" db="EMBL/GenBank/DDBJ databases">
        <title>Isolation and identification of active actinomycetes.</title>
        <authorList>
            <person name="Sun X."/>
        </authorList>
    </citation>
    <scope>NUCLEOTIDE SEQUENCE [LARGE SCALE GENOMIC DNA]</scope>
    <source>
        <strain evidence="7 8">NEAU-D13</strain>
    </source>
</reference>
<comment type="caution">
    <text evidence="7">The sequence shown here is derived from an EMBL/GenBank/DDBJ whole genome shotgun (WGS) entry which is preliminary data.</text>
</comment>
<dbReference type="FunFam" id="3.40.640.10:FF:000030">
    <property type="entry name" value="Low-specificity L-threonine aldolase"/>
    <property type="match status" value="1"/>
</dbReference>
<feature type="domain" description="Aromatic amino acid beta-eliminating lyase/threonine aldolase" evidence="6">
    <location>
        <begin position="81"/>
        <end position="358"/>
    </location>
</feature>
<dbReference type="InterPro" id="IPR015424">
    <property type="entry name" value="PyrdxlP-dep_Trfase"/>
</dbReference>